<dbReference type="EMBL" id="KV454547">
    <property type="protein sequence ID" value="ODV64649.1"/>
    <property type="molecule type" value="Genomic_DNA"/>
</dbReference>
<comment type="similarity">
    <text evidence="2">Belongs to the ferric reductase (FRE) family.</text>
</comment>
<gene>
    <name evidence="17" type="ORF">HYPBUDRAFT_163787</name>
</gene>
<dbReference type="RefSeq" id="XP_020073716.1">
    <property type="nucleotide sequence ID" value="XM_020222638.1"/>
</dbReference>
<keyword evidence="18" id="KW-1185">Reference proteome</keyword>
<dbReference type="InterPro" id="IPR013121">
    <property type="entry name" value="Fe_red_NAD-bd_6"/>
</dbReference>
<reference evidence="18" key="1">
    <citation type="submission" date="2016-05" db="EMBL/GenBank/DDBJ databases">
        <title>Comparative genomics of biotechnologically important yeasts.</title>
        <authorList>
            <consortium name="DOE Joint Genome Institute"/>
            <person name="Riley R."/>
            <person name="Haridas S."/>
            <person name="Wolfe K.H."/>
            <person name="Lopes M.R."/>
            <person name="Hittinger C.T."/>
            <person name="Goker M."/>
            <person name="Salamov A."/>
            <person name="Wisecaver J."/>
            <person name="Long T.M."/>
            <person name="Aerts A.L."/>
            <person name="Barry K."/>
            <person name="Choi C."/>
            <person name="Clum A."/>
            <person name="Coughlan A.Y."/>
            <person name="Deshpande S."/>
            <person name="Douglass A.P."/>
            <person name="Hanson S.J."/>
            <person name="Klenk H.-P."/>
            <person name="Labutti K."/>
            <person name="Lapidus A."/>
            <person name="Lindquist E."/>
            <person name="Lipzen A."/>
            <person name="Meier-Kolthoff J.P."/>
            <person name="Ohm R.A."/>
            <person name="Otillar R.P."/>
            <person name="Pangilinan J."/>
            <person name="Peng Y."/>
            <person name="Rokas A."/>
            <person name="Rosa C.A."/>
            <person name="Scheuner C."/>
            <person name="Sibirny A.A."/>
            <person name="Slot J.C."/>
            <person name="Stielow J.B."/>
            <person name="Sun H."/>
            <person name="Kurtzman C.P."/>
            <person name="Blackwell M."/>
            <person name="Grigoriev I.V."/>
            <person name="Jeffries T.W."/>
        </authorList>
    </citation>
    <scope>NUCLEOTIDE SEQUENCE [LARGE SCALE GENOMIC DNA]</scope>
    <source>
        <strain evidence="18">NRRL Y-1933</strain>
    </source>
</reference>
<evidence type="ECO:0000313" key="17">
    <source>
        <dbReference type="EMBL" id="ODV64649.1"/>
    </source>
</evidence>
<evidence type="ECO:0000256" key="12">
    <source>
        <dbReference type="ARBA" id="ARBA00023065"/>
    </source>
</evidence>
<name>A0A1E4RBM2_9ASCO</name>
<dbReference type="GO" id="GO:0006879">
    <property type="term" value="P:intracellular iron ion homeostasis"/>
    <property type="evidence" value="ECO:0007669"/>
    <property type="project" value="TreeGrafter"/>
</dbReference>
<keyword evidence="12" id="KW-0406">Ion transport</keyword>
<dbReference type="PANTHER" id="PTHR32361:SF28">
    <property type="entry name" value="FRP1P"/>
    <property type="match status" value="1"/>
</dbReference>
<keyword evidence="8" id="KW-0274">FAD</keyword>
<evidence type="ECO:0000256" key="8">
    <source>
        <dbReference type="ARBA" id="ARBA00022827"/>
    </source>
</evidence>
<evidence type="ECO:0000256" key="5">
    <source>
        <dbReference type="ARBA" id="ARBA00022475"/>
    </source>
</evidence>
<accession>A0A1E4RBM2</accession>
<dbReference type="CDD" id="cd06186">
    <property type="entry name" value="NOX_Duox_like_FAD_NADP"/>
    <property type="match status" value="1"/>
</dbReference>
<evidence type="ECO:0000256" key="11">
    <source>
        <dbReference type="ARBA" id="ARBA00023002"/>
    </source>
</evidence>
<comment type="subcellular location">
    <subcellularLocation>
        <location evidence="1">Cell membrane</location>
        <topology evidence="1">Multi-pass membrane protein</topology>
    </subcellularLocation>
</comment>
<feature type="transmembrane region" description="Helical" evidence="15">
    <location>
        <begin position="129"/>
        <end position="151"/>
    </location>
</feature>
<dbReference type="SUPFAM" id="SSF52343">
    <property type="entry name" value="Ferredoxin reductase-like, C-terminal NADP-linked domain"/>
    <property type="match status" value="1"/>
</dbReference>
<evidence type="ECO:0000256" key="6">
    <source>
        <dbReference type="ARBA" id="ARBA00022630"/>
    </source>
</evidence>
<feature type="transmembrane region" description="Helical" evidence="15">
    <location>
        <begin position="20"/>
        <end position="41"/>
    </location>
</feature>
<evidence type="ECO:0000256" key="10">
    <source>
        <dbReference type="ARBA" id="ARBA00022989"/>
    </source>
</evidence>
<protein>
    <recommendedName>
        <fullName evidence="3">ferric-chelate reductase (NADPH)</fullName>
        <ecNumber evidence="3">1.16.1.9</ecNumber>
    </recommendedName>
</protein>
<dbReference type="InterPro" id="IPR017938">
    <property type="entry name" value="Riboflavin_synthase-like_b-brl"/>
</dbReference>
<evidence type="ECO:0000313" key="18">
    <source>
        <dbReference type="Proteomes" id="UP000095085"/>
    </source>
</evidence>
<feature type="transmembrane region" description="Helical" evidence="15">
    <location>
        <begin position="190"/>
        <end position="213"/>
    </location>
</feature>
<keyword evidence="5" id="KW-1003">Cell membrane</keyword>
<keyword evidence="7 15" id="KW-0812">Transmembrane</keyword>
<keyword evidence="4" id="KW-0813">Transport</keyword>
<dbReference type="Proteomes" id="UP000095085">
    <property type="component" value="Unassembled WGS sequence"/>
</dbReference>
<keyword evidence="6" id="KW-0285">Flavoprotein</keyword>
<organism evidence="17 18">
    <name type="scientific">Hyphopichia burtonii NRRL Y-1933</name>
    <dbReference type="NCBI Taxonomy" id="984485"/>
    <lineage>
        <taxon>Eukaryota</taxon>
        <taxon>Fungi</taxon>
        <taxon>Dikarya</taxon>
        <taxon>Ascomycota</taxon>
        <taxon>Saccharomycotina</taxon>
        <taxon>Pichiomycetes</taxon>
        <taxon>Debaryomycetaceae</taxon>
        <taxon>Hyphopichia</taxon>
    </lineage>
</organism>
<evidence type="ECO:0000256" key="1">
    <source>
        <dbReference type="ARBA" id="ARBA00004651"/>
    </source>
</evidence>
<dbReference type="GO" id="GO:0005886">
    <property type="term" value="C:plasma membrane"/>
    <property type="evidence" value="ECO:0007669"/>
    <property type="project" value="UniProtKB-SubCell"/>
</dbReference>
<dbReference type="InterPro" id="IPR039261">
    <property type="entry name" value="FNR_nucleotide-bd"/>
</dbReference>
<dbReference type="Pfam" id="PF08022">
    <property type="entry name" value="FAD_binding_8"/>
    <property type="match status" value="1"/>
</dbReference>
<evidence type="ECO:0000256" key="13">
    <source>
        <dbReference type="ARBA" id="ARBA00023136"/>
    </source>
</evidence>
<feature type="transmembrane region" description="Helical" evidence="15">
    <location>
        <begin position="225"/>
        <end position="244"/>
    </location>
</feature>
<evidence type="ECO:0000256" key="2">
    <source>
        <dbReference type="ARBA" id="ARBA00006278"/>
    </source>
</evidence>
<evidence type="ECO:0000256" key="4">
    <source>
        <dbReference type="ARBA" id="ARBA00022448"/>
    </source>
</evidence>
<dbReference type="SFLD" id="SFLDS00052">
    <property type="entry name" value="Ferric_Reductase_Domain"/>
    <property type="match status" value="1"/>
</dbReference>
<dbReference type="Gene3D" id="3.40.50.80">
    <property type="entry name" value="Nucleotide-binding domain of ferredoxin-NADP reductase (FNR) module"/>
    <property type="match status" value="1"/>
</dbReference>
<sequence>MPVPYYLQYHVEKSLNTKYQWLTLVCNVALLVFHGILFHWIPMYVRYRRDIHALKNPFIFKILKYWSYVNRSFNIKIPFKNRGFLFQPSLLFLYVVHAAYNGVFCYAQTEEITYNPKIYVVGKRMGRIAVGNIPFILFCIMKNDLFCAISGLQHDKLILFHKWVARTTWLLVTIHMSLCLKYWLDLDLKIMVLIPPQIFGMISYSCMTFLTWASMRFIRRWAFDFFLVQHRVFNLIMLLFALFHSLSSKAALILAIHMVVLDRIVSRIIGIIHKRKTPTKGVSDFEILDNETILVTIPIKNTRMNADKWYYSFIPKVGTWKAGQHIYLNVSKVKYFQYHPFTISSLSQTGEIKLIIRKQKGFTKKLMDKLITSQSPQDSESEISISQEPNAVQLKAQFYGPFGANHQPLITFDSVMFLAAGSGASFVLPVCNDLLKKIEIREMERDYLNRPSKARICLIWTIKRPENELWFQHALDELKPYIKKGMLQVQIFITQASYETTTTSSYSNFKSFAVMGCGPDQFSNQVKLECQRSRFLKGPGPLDVYCYTESF</sequence>
<dbReference type="InterPro" id="IPR013130">
    <property type="entry name" value="Fe3_Rdtase_TM_dom"/>
</dbReference>
<dbReference type="GO" id="GO:0015677">
    <property type="term" value="P:copper ion import"/>
    <property type="evidence" value="ECO:0007669"/>
    <property type="project" value="TreeGrafter"/>
</dbReference>
<dbReference type="InterPro" id="IPR017927">
    <property type="entry name" value="FAD-bd_FR_type"/>
</dbReference>
<dbReference type="OrthoDB" id="3944240at2759"/>
<evidence type="ECO:0000256" key="9">
    <source>
        <dbReference type="ARBA" id="ARBA00022982"/>
    </source>
</evidence>
<dbReference type="PANTHER" id="PTHR32361">
    <property type="entry name" value="FERRIC/CUPRIC REDUCTASE TRANSMEMBRANE COMPONENT"/>
    <property type="match status" value="1"/>
</dbReference>
<feature type="domain" description="FAD-binding FR-type" evidence="16">
    <location>
        <begin position="280"/>
        <end position="408"/>
    </location>
</feature>
<feature type="transmembrane region" description="Helical" evidence="15">
    <location>
        <begin position="90"/>
        <end position="109"/>
    </location>
</feature>
<evidence type="ECO:0000256" key="3">
    <source>
        <dbReference type="ARBA" id="ARBA00012668"/>
    </source>
</evidence>
<dbReference type="STRING" id="984485.A0A1E4RBM2"/>
<dbReference type="GO" id="GO:0052851">
    <property type="term" value="F:ferric-chelate reductase (NADPH) activity"/>
    <property type="evidence" value="ECO:0007669"/>
    <property type="project" value="UniProtKB-EC"/>
</dbReference>
<dbReference type="GeneID" id="30997187"/>
<evidence type="ECO:0000256" key="7">
    <source>
        <dbReference type="ARBA" id="ARBA00022692"/>
    </source>
</evidence>
<keyword evidence="10 15" id="KW-1133">Transmembrane helix</keyword>
<dbReference type="InterPro" id="IPR051410">
    <property type="entry name" value="Ferric/Cupric_Reductase"/>
</dbReference>
<dbReference type="Pfam" id="PF01794">
    <property type="entry name" value="Ferric_reduct"/>
    <property type="match status" value="1"/>
</dbReference>
<dbReference type="InterPro" id="IPR013112">
    <property type="entry name" value="FAD-bd_8"/>
</dbReference>
<evidence type="ECO:0000256" key="15">
    <source>
        <dbReference type="SAM" id="Phobius"/>
    </source>
</evidence>
<dbReference type="EC" id="1.16.1.9" evidence="3"/>
<dbReference type="Pfam" id="PF08030">
    <property type="entry name" value="NAD_binding_6"/>
    <property type="match status" value="1"/>
</dbReference>
<evidence type="ECO:0000259" key="16">
    <source>
        <dbReference type="PROSITE" id="PS51384"/>
    </source>
</evidence>
<keyword evidence="13 15" id="KW-0472">Membrane</keyword>
<keyword evidence="11" id="KW-0560">Oxidoreductase</keyword>
<keyword evidence="9" id="KW-0249">Electron transport</keyword>
<comment type="catalytic activity">
    <reaction evidence="14">
        <text>2 a Fe(II)-siderophore + NADP(+) + H(+) = 2 a Fe(III)-siderophore + NADPH</text>
        <dbReference type="Rhea" id="RHEA:28795"/>
        <dbReference type="Rhea" id="RHEA-COMP:11342"/>
        <dbReference type="Rhea" id="RHEA-COMP:11344"/>
        <dbReference type="ChEBI" id="CHEBI:15378"/>
        <dbReference type="ChEBI" id="CHEBI:29033"/>
        <dbReference type="ChEBI" id="CHEBI:29034"/>
        <dbReference type="ChEBI" id="CHEBI:57783"/>
        <dbReference type="ChEBI" id="CHEBI:58349"/>
        <dbReference type="EC" id="1.16.1.9"/>
    </reaction>
</comment>
<proteinExistence type="inferred from homology"/>
<dbReference type="PROSITE" id="PS51384">
    <property type="entry name" value="FAD_FR"/>
    <property type="match status" value="1"/>
</dbReference>
<evidence type="ECO:0000256" key="14">
    <source>
        <dbReference type="ARBA" id="ARBA00048483"/>
    </source>
</evidence>
<dbReference type="SUPFAM" id="SSF63380">
    <property type="entry name" value="Riboflavin synthase domain-like"/>
    <property type="match status" value="1"/>
</dbReference>
<dbReference type="SFLD" id="SFLDG01168">
    <property type="entry name" value="Ferric_reductase_subgroup_(FRE"/>
    <property type="match status" value="1"/>
</dbReference>
<dbReference type="AlphaFoldDB" id="A0A1E4RBM2"/>
<dbReference type="GO" id="GO:0006826">
    <property type="term" value="P:iron ion transport"/>
    <property type="evidence" value="ECO:0007669"/>
    <property type="project" value="UniProtKB-ARBA"/>
</dbReference>